<name>A0A545UDQ4_9GAMM</name>
<evidence type="ECO:0000313" key="3">
    <source>
        <dbReference type="Proteomes" id="UP000315439"/>
    </source>
</evidence>
<organism evidence="2 3">
    <name type="scientific">Aliikangiella coralliicola</name>
    <dbReference type="NCBI Taxonomy" id="2592383"/>
    <lineage>
        <taxon>Bacteria</taxon>
        <taxon>Pseudomonadati</taxon>
        <taxon>Pseudomonadota</taxon>
        <taxon>Gammaproteobacteria</taxon>
        <taxon>Oceanospirillales</taxon>
        <taxon>Pleioneaceae</taxon>
        <taxon>Aliikangiella</taxon>
    </lineage>
</organism>
<sequence>MIRFAQVLSAIFVVILLSAAITSIFFPEAINAAGGFNVTTDYGKTNLRTLGAPLLSLAIITIFAIYRKEWLLLLPASLYFFFNGSARVISLFNEQYDPVMIRGLVFTFSLFVLSQVALHIFRRASKDLNSSH</sequence>
<accession>A0A545UDQ4</accession>
<dbReference type="AlphaFoldDB" id="A0A545UDQ4"/>
<feature type="transmembrane region" description="Helical" evidence="1">
    <location>
        <begin position="7"/>
        <end position="27"/>
    </location>
</feature>
<feature type="transmembrane region" description="Helical" evidence="1">
    <location>
        <begin position="99"/>
        <end position="121"/>
    </location>
</feature>
<comment type="caution">
    <text evidence="2">The sequence shown here is derived from an EMBL/GenBank/DDBJ whole genome shotgun (WGS) entry which is preliminary data.</text>
</comment>
<feature type="transmembrane region" description="Helical" evidence="1">
    <location>
        <begin position="47"/>
        <end position="66"/>
    </location>
</feature>
<keyword evidence="1" id="KW-0472">Membrane</keyword>
<reference evidence="2 3" key="1">
    <citation type="submission" date="2019-07" db="EMBL/GenBank/DDBJ databases">
        <title>Draft genome for Aliikangiella sp. M105.</title>
        <authorList>
            <person name="Wang G."/>
        </authorList>
    </citation>
    <scope>NUCLEOTIDE SEQUENCE [LARGE SCALE GENOMIC DNA]</scope>
    <source>
        <strain evidence="2 3">M105</strain>
    </source>
</reference>
<gene>
    <name evidence="2" type="ORF">FLL46_12010</name>
</gene>
<evidence type="ECO:0000313" key="2">
    <source>
        <dbReference type="EMBL" id="TQV87588.1"/>
    </source>
</evidence>
<keyword evidence="1" id="KW-1133">Transmembrane helix</keyword>
<evidence type="ECO:0008006" key="4">
    <source>
        <dbReference type="Google" id="ProtNLM"/>
    </source>
</evidence>
<feature type="transmembrane region" description="Helical" evidence="1">
    <location>
        <begin position="73"/>
        <end position="93"/>
    </location>
</feature>
<keyword evidence="3" id="KW-1185">Reference proteome</keyword>
<dbReference type="OrthoDB" id="6311021at2"/>
<protein>
    <recommendedName>
        <fullName evidence="4">DUF4345 domain-containing protein</fullName>
    </recommendedName>
</protein>
<dbReference type="Proteomes" id="UP000315439">
    <property type="component" value="Unassembled WGS sequence"/>
</dbReference>
<proteinExistence type="predicted"/>
<evidence type="ECO:0000256" key="1">
    <source>
        <dbReference type="SAM" id="Phobius"/>
    </source>
</evidence>
<dbReference type="RefSeq" id="WP_142893766.1">
    <property type="nucleotide sequence ID" value="NZ_ML660164.1"/>
</dbReference>
<keyword evidence="1" id="KW-0812">Transmembrane</keyword>
<dbReference type="EMBL" id="VIKS01000007">
    <property type="protein sequence ID" value="TQV87588.1"/>
    <property type="molecule type" value="Genomic_DNA"/>
</dbReference>